<protein>
    <submittedName>
        <fullName evidence="1">Uncharacterized protein</fullName>
    </submittedName>
</protein>
<gene>
    <name evidence="1" type="ORF">SAMN05444487_1189</name>
</gene>
<dbReference type="AlphaFoldDB" id="A0A1H3BS33"/>
<reference evidence="1 2" key="1">
    <citation type="submission" date="2016-10" db="EMBL/GenBank/DDBJ databases">
        <authorList>
            <person name="de Groot N.N."/>
        </authorList>
    </citation>
    <scope>NUCLEOTIDE SEQUENCE [LARGE SCALE GENOMIC DNA]</scope>
    <source>
        <strain evidence="1 2">DSM 45610</strain>
    </source>
</reference>
<organism evidence="1 2">
    <name type="scientific">Marininema mesophilum</name>
    <dbReference type="NCBI Taxonomy" id="1048340"/>
    <lineage>
        <taxon>Bacteria</taxon>
        <taxon>Bacillati</taxon>
        <taxon>Bacillota</taxon>
        <taxon>Bacilli</taxon>
        <taxon>Bacillales</taxon>
        <taxon>Thermoactinomycetaceae</taxon>
        <taxon>Marininema</taxon>
    </lineage>
</organism>
<evidence type="ECO:0000313" key="2">
    <source>
        <dbReference type="Proteomes" id="UP000198534"/>
    </source>
</evidence>
<keyword evidence="2" id="KW-1185">Reference proteome</keyword>
<sequence length="76" mass="8692">MGKQVEMKILAASLNSKDPFQKKLFDHARRHTNTSSYLKSLIQRDMESDETHQEDPCLRDVVQAPTVTTSIAEQFV</sequence>
<evidence type="ECO:0000313" key="1">
    <source>
        <dbReference type="EMBL" id="SDX44585.1"/>
    </source>
</evidence>
<dbReference type="Proteomes" id="UP000198534">
    <property type="component" value="Unassembled WGS sequence"/>
</dbReference>
<name>A0A1H3BS33_9BACL</name>
<dbReference type="EMBL" id="FNNQ01000018">
    <property type="protein sequence ID" value="SDX44585.1"/>
    <property type="molecule type" value="Genomic_DNA"/>
</dbReference>
<dbReference type="RefSeq" id="WP_091742565.1">
    <property type="nucleotide sequence ID" value="NZ_FNNQ01000018.1"/>
</dbReference>
<dbReference type="OrthoDB" id="2879907at2"/>
<proteinExistence type="predicted"/>
<dbReference type="STRING" id="1048340.SAMN05444487_1189"/>
<accession>A0A1H3BS33</accession>